<dbReference type="PANTHER" id="PTHR40045">
    <property type="entry name" value="YCGG FAMILY PROTEIN"/>
    <property type="match status" value="1"/>
</dbReference>
<comment type="caution">
    <text evidence="1">The sequence shown here is derived from an EMBL/GenBank/DDBJ whole genome shotgun (WGS) entry which is preliminary data.</text>
</comment>
<sequence>MTVDDLKLHFEQFVKSEEFPCVGAKSALARGTMEFLVVEAIDTAVTDLDIYKAVHSFAQRLDLDSPVLQTLVVLFRQRDALSEAAYEEAMWDRIQCLHNIDVAAGENWNKGVDPDPEAKHFSLSLAGEAFFVVGLHPNSSRPARRFDHPVMVFNSHRQFEGLRADGRFDKMKEIIRARDTALAGDINPMLDDYGNSSEARQYSGRAVDSSWKCPFQYKEISL</sequence>
<reference evidence="1" key="1">
    <citation type="submission" date="2021-03" db="EMBL/GenBank/DDBJ databases">
        <title>Roseibium sp. CAU 1637 isolated from Incheon.</title>
        <authorList>
            <person name="Kim W."/>
        </authorList>
    </citation>
    <scope>NUCLEOTIDE SEQUENCE</scope>
    <source>
        <strain evidence="1">CAU 1637</strain>
    </source>
</reference>
<proteinExistence type="predicted"/>
<dbReference type="Pfam" id="PF08892">
    <property type="entry name" value="YqcI_YcgG"/>
    <property type="match status" value="1"/>
</dbReference>
<dbReference type="AlphaFoldDB" id="A0A939ENX3"/>
<organism evidence="1 2">
    <name type="scientific">Roseibium limicola</name>
    <dbReference type="NCBI Taxonomy" id="2816037"/>
    <lineage>
        <taxon>Bacteria</taxon>
        <taxon>Pseudomonadati</taxon>
        <taxon>Pseudomonadota</taxon>
        <taxon>Alphaproteobacteria</taxon>
        <taxon>Hyphomicrobiales</taxon>
        <taxon>Stappiaceae</taxon>
        <taxon>Roseibium</taxon>
    </lineage>
</organism>
<dbReference type="NCBIfam" id="NF041366">
    <property type="entry name" value="GntA_guanitoxin"/>
    <property type="match status" value="1"/>
</dbReference>
<accession>A0A939ENX3</accession>
<protein>
    <submittedName>
        <fullName evidence="1">YqcI/YcgG family protein</fullName>
    </submittedName>
</protein>
<dbReference type="PANTHER" id="PTHR40045:SF1">
    <property type="entry name" value="YQCI_YCGG FAMILY PROTEIN"/>
    <property type="match status" value="1"/>
</dbReference>
<name>A0A939ENX3_9HYPH</name>
<keyword evidence="2" id="KW-1185">Reference proteome</keyword>
<dbReference type="Proteomes" id="UP000664779">
    <property type="component" value="Unassembled WGS sequence"/>
</dbReference>
<dbReference type="RefSeq" id="WP_206941137.1">
    <property type="nucleotide sequence ID" value="NZ_JAFLNF010000005.1"/>
</dbReference>
<dbReference type="EMBL" id="JAFLNF010000005">
    <property type="protein sequence ID" value="MBO0346004.1"/>
    <property type="molecule type" value="Genomic_DNA"/>
</dbReference>
<gene>
    <name evidence="1" type="ORF">J0X15_12290</name>
</gene>
<evidence type="ECO:0000313" key="2">
    <source>
        <dbReference type="Proteomes" id="UP000664779"/>
    </source>
</evidence>
<dbReference type="InterPro" id="IPR014988">
    <property type="entry name" value="Uncharacterised_YqcI/YcgG"/>
</dbReference>
<evidence type="ECO:0000313" key="1">
    <source>
        <dbReference type="EMBL" id="MBO0346004.1"/>
    </source>
</evidence>